<dbReference type="InterPro" id="IPR000922">
    <property type="entry name" value="Lectin_gal-bd_dom"/>
</dbReference>
<dbReference type="InParanoid" id="A0A6P6XUK2"/>
<evidence type="ECO:0000313" key="5">
    <source>
        <dbReference type="RefSeq" id="XP_027196506.1"/>
    </source>
</evidence>
<dbReference type="AlphaFoldDB" id="A0A6P6XUK2"/>
<evidence type="ECO:0000256" key="2">
    <source>
        <dbReference type="ARBA" id="ARBA00022734"/>
    </source>
</evidence>
<dbReference type="Proteomes" id="UP000515146">
    <property type="component" value="Unplaced"/>
</dbReference>
<comment type="similarity">
    <text evidence="1">Belongs to the G-protein coupled receptor 2 family. LN-TM7 subfamily.</text>
</comment>
<name>A0A6P6XUK2_DERPT</name>
<dbReference type="KEGG" id="dpte:113790993"/>
<dbReference type="Gene3D" id="2.60.120.740">
    <property type="match status" value="1"/>
</dbReference>
<evidence type="ECO:0000256" key="1">
    <source>
        <dbReference type="ARBA" id="ARBA00010933"/>
    </source>
</evidence>
<dbReference type="InterPro" id="IPR043159">
    <property type="entry name" value="Lectin_gal-bd_sf"/>
</dbReference>
<dbReference type="GO" id="GO:0030246">
    <property type="term" value="F:carbohydrate binding"/>
    <property type="evidence" value="ECO:0007669"/>
    <property type="project" value="UniProtKB-KW"/>
</dbReference>
<accession>A0A6P6XUK2</accession>
<dbReference type="OrthoDB" id="1100386at2759"/>
<dbReference type="CDD" id="cd22830">
    <property type="entry name" value="Gal_Rha_Lectin_dCirl"/>
    <property type="match status" value="1"/>
</dbReference>
<dbReference type="PANTHER" id="PTHR46780">
    <property type="entry name" value="PROTEIN EVA-1"/>
    <property type="match status" value="1"/>
</dbReference>
<protein>
    <submittedName>
        <fullName evidence="5">Latrophilin Cirl-like</fullName>
    </submittedName>
</protein>
<dbReference type="FunFam" id="2.60.120.740:FF:000001">
    <property type="entry name" value="Adhesion G protein-coupled receptor L2"/>
    <property type="match status" value="1"/>
</dbReference>
<evidence type="ECO:0000259" key="3">
    <source>
        <dbReference type="PROSITE" id="PS50228"/>
    </source>
</evidence>
<keyword evidence="4" id="KW-1185">Reference proteome</keyword>
<dbReference type="RefSeq" id="XP_027196506.1">
    <property type="nucleotide sequence ID" value="XM_027340705.1"/>
</dbReference>
<reference evidence="5" key="1">
    <citation type="submission" date="2025-08" db="UniProtKB">
        <authorList>
            <consortium name="RefSeq"/>
        </authorList>
    </citation>
    <scope>IDENTIFICATION</scope>
    <source>
        <strain evidence="5">Airmid</strain>
    </source>
</reference>
<dbReference type="PROSITE" id="PS50228">
    <property type="entry name" value="SUEL_LECTIN"/>
    <property type="match status" value="1"/>
</dbReference>
<keyword evidence="2" id="KW-0430">Lectin</keyword>
<gene>
    <name evidence="5" type="primary">LOC113790993</name>
</gene>
<sequence length="157" mass="17582">MDIFPDPSSSVSLSSNVTTLKHPPIIFEQSNNQLQQNSDSSSIRQSAYVCEDDQLELSCLNDKHLDILRANFGRFSITVCNPSGFLDWSVNCASGNSILPILTERCANQKHCSIRASSLIFGDPCPGTAKYLEVHYRCVSGKCFFFLFFRLPFKFPT</sequence>
<dbReference type="OMA" id="QSTEINC"/>
<organism evidence="4 5">
    <name type="scientific">Dermatophagoides pteronyssinus</name>
    <name type="common">European house dust mite</name>
    <dbReference type="NCBI Taxonomy" id="6956"/>
    <lineage>
        <taxon>Eukaryota</taxon>
        <taxon>Metazoa</taxon>
        <taxon>Ecdysozoa</taxon>
        <taxon>Arthropoda</taxon>
        <taxon>Chelicerata</taxon>
        <taxon>Arachnida</taxon>
        <taxon>Acari</taxon>
        <taxon>Acariformes</taxon>
        <taxon>Sarcoptiformes</taxon>
        <taxon>Astigmata</taxon>
        <taxon>Psoroptidia</taxon>
        <taxon>Analgoidea</taxon>
        <taxon>Pyroglyphidae</taxon>
        <taxon>Dermatophagoidinae</taxon>
        <taxon>Dermatophagoides</taxon>
    </lineage>
</organism>
<evidence type="ECO:0000313" key="4">
    <source>
        <dbReference type="Proteomes" id="UP000515146"/>
    </source>
</evidence>
<feature type="domain" description="SUEL-type lectin" evidence="3">
    <location>
        <begin position="49"/>
        <end position="139"/>
    </location>
</feature>
<proteinExistence type="inferred from homology"/>
<dbReference type="Pfam" id="PF02140">
    <property type="entry name" value="SUEL_Lectin"/>
    <property type="match status" value="1"/>
</dbReference>